<accession>A0A1I0R3V9</accession>
<dbReference type="InterPro" id="IPR023198">
    <property type="entry name" value="PGP-like_dom2"/>
</dbReference>
<dbReference type="Gene3D" id="1.10.150.240">
    <property type="entry name" value="Putative phosphatase, domain 2"/>
    <property type="match status" value="1"/>
</dbReference>
<evidence type="ECO:0000313" key="2">
    <source>
        <dbReference type="Proteomes" id="UP000199701"/>
    </source>
</evidence>
<organism evidence="1 2">
    <name type="scientific">[Clostridium] fimetarium</name>
    <dbReference type="NCBI Taxonomy" id="99656"/>
    <lineage>
        <taxon>Bacteria</taxon>
        <taxon>Bacillati</taxon>
        <taxon>Bacillota</taxon>
        <taxon>Clostridia</taxon>
        <taxon>Lachnospirales</taxon>
        <taxon>Lachnospiraceae</taxon>
    </lineage>
</organism>
<dbReference type="OrthoDB" id="9802350at2"/>
<dbReference type="InterPro" id="IPR041492">
    <property type="entry name" value="HAD_2"/>
</dbReference>
<dbReference type="InterPro" id="IPR023214">
    <property type="entry name" value="HAD_sf"/>
</dbReference>
<protein>
    <submittedName>
        <fullName evidence="1">2-haloacid dehalogenase</fullName>
    </submittedName>
</protein>
<reference evidence="1 2" key="1">
    <citation type="submission" date="2016-10" db="EMBL/GenBank/DDBJ databases">
        <authorList>
            <person name="de Groot N.N."/>
        </authorList>
    </citation>
    <scope>NUCLEOTIDE SEQUENCE [LARGE SCALE GENOMIC DNA]</scope>
    <source>
        <strain evidence="1 2">DSM 9179</strain>
    </source>
</reference>
<dbReference type="NCBIfam" id="TIGR02254">
    <property type="entry name" value="YjjG_YfnB"/>
    <property type="match status" value="1"/>
</dbReference>
<dbReference type="SFLD" id="SFLDS00003">
    <property type="entry name" value="Haloacid_Dehalogenase"/>
    <property type="match status" value="1"/>
</dbReference>
<name>A0A1I0R3V9_9FIRM</name>
<dbReference type="PANTHER" id="PTHR47478:SF1">
    <property type="entry name" value="PYRIMIDINE 5'-NUCLEOTIDASE YJJG"/>
    <property type="match status" value="1"/>
</dbReference>
<dbReference type="InterPro" id="IPR036412">
    <property type="entry name" value="HAD-like_sf"/>
</dbReference>
<dbReference type="Gene3D" id="3.40.50.1000">
    <property type="entry name" value="HAD superfamily/HAD-like"/>
    <property type="match status" value="1"/>
</dbReference>
<dbReference type="InterPro" id="IPR006439">
    <property type="entry name" value="HAD-SF_hydro_IA"/>
</dbReference>
<dbReference type="PANTHER" id="PTHR47478">
    <property type="match status" value="1"/>
</dbReference>
<gene>
    <name evidence="1" type="ORF">SAMN05421659_11195</name>
</gene>
<keyword evidence="2" id="KW-1185">Reference proteome</keyword>
<dbReference type="SUPFAM" id="SSF56784">
    <property type="entry name" value="HAD-like"/>
    <property type="match status" value="1"/>
</dbReference>
<dbReference type="Proteomes" id="UP000199701">
    <property type="component" value="Unassembled WGS sequence"/>
</dbReference>
<dbReference type="STRING" id="99656.SAMN05421659_11195"/>
<evidence type="ECO:0000313" key="1">
    <source>
        <dbReference type="EMBL" id="SEW34645.1"/>
    </source>
</evidence>
<dbReference type="AlphaFoldDB" id="A0A1I0R3V9"/>
<sequence>MGATFMNNQNSSKNKTDKSWDYDFLLFDADRTLLDFDKSELVALQQVFEEYGIEFNEKLHCTYTKINHYLWDQHELGLISREKLIYKRFDDLFVQEKIKIDSVEFEDRYQFLLSEQAYLIEGALELIKNLSIKYSVYIVTNGVKDTQMKRLVSTGIAKYVKNIFISDEIGYQKPSKEYFDIVFSRIRNFEKTRAIIIGDSLTSDIKGGNNAGVDTCWYNPQKLPQNAEADVTFEIDSLEILRQKLLNTKIM</sequence>
<dbReference type="EMBL" id="FOJI01000011">
    <property type="protein sequence ID" value="SEW34645.1"/>
    <property type="molecule type" value="Genomic_DNA"/>
</dbReference>
<proteinExistence type="predicted"/>
<dbReference type="GO" id="GO:0008253">
    <property type="term" value="F:5'-nucleotidase activity"/>
    <property type="evidence" value="ECO:0007669"/>
    <property type="project" value="InterPro"/>
</dbReference>
<dbReference type="InterPro" id="IPR011951">
    <property type="entry name" value="HAD-SF_hydro_IA_YjjG/PynA"/>
</dbReference>
<dbReference type="Pfam" id="PF13419">
    <property type="entry name" value="HAD_2"/>
    <property type="match status" value="1"/>
</dbReference>
<dbReference type="InterPro" id="IPR052550">
    <property type="entry name" value="Pyrimidine_5'-ntase_YjjG"/>
</dbReference>
<dbReference type="SFLD" id="SFLDG01129">
    <property type="entry name" value="C1.5:_HAD__Beta-PGM__Phosphata"/>
    <property type="match status" value="1"/>
</dbReference>
<dbReference type="NCBIfam" id="TIGR01549">
    <property type="entry name" value="HAD-SF-IA-v1"/>
    <property type="match status" value="1"/>
</dbReference>